<comment type="subcellular location">
    <subcellularLocation>
        <location evidence="1">Cell membrane</location>
        <topology evidence="1">Multi-pass membrane protein</topology>
    </subcellularLocation>
</comment>
<keyword evidence="2" id="KW-1003">Cell membrane</keyword>
<keyword evidence="5 6" id="KW-0472">Membrane</keyword>
<keyword evidence="3 6" id="KW-0812">Transmembrane</keyword>
<dbReference type="AlphaFoldDB" id="A0A419F8G9"/>
<evidence type="ECO:0000256" key="5">
    <source>
        <dbReference type="ARBA" id="ARBA00023136"/>
    </source>
</evidence>
<feature type="transmembrane region" description="Helical" evidence="6">
    <location>
        <begin position="72"/>
        <end position="92"/>
    </location>
</feature>
<organism evidence="7 8">
    <name type="scientific">Candidatus Abyssobacteria bacterium SURF_17</name>
    <dbReference type="NCBI Taxonomy" id="2093361"/>
    <lineage>
        <taxon>Bacteria</taxon>
        <taxon>Pseudomonadati</taxon>
        <taxon>Candidatus Hydrogenedentota</taxon>
        <taxon>Candidatus Abyssobacteria</taxon>
    </lineage>
</organism>
<feature type="transmembrane region" description="Helical" evidence="6">
    <location>
        <begin position="42"/>
        <end position="66"/>
    </location>
</feature>
<sequence length="217" mass="22679">MKTLMMIFFTSLAIGFTGAVMPGPLLAVALKESLSRGRTSALWLSAGHSLCELVMVGALAAGVARFVSVDALAGPVGLLGGAILVWMGIGAFRQVASGRAVVNERSSPARVHSLLLDGAAVTIANPYWLVWWLTAGLALALFAGKAGMVGIIVFYVGHITADFLWYGLVGILAGSGRHALEGKLYGHAIRACGGFLLVFGLLFIVYGGKLVHSRIIQ</sequence>
<comment type="caution">
    <text evidence="7">The sequence shown here is derived from an EMBL/GenBank/DDBJ whole genome shotgun (WGS) entry which is preliminary data.</text>
</comment>
<evidence type="ECO:0000256" key="4">
    <source>
        <dbReference type="ARBA" id="ARBA00022989"/>
    </source>
</evidence>
<feature type="transmembrane region" description="Helical" evidence="6">
    <location>
        <begin position="6"/>
        <end position="30"/>
    </location>
</feature>
<keyword evidence="4 6" id="KW-1133">Transmembrane helix</keyword>
<feature type="transmembrane region" description="Helical" evidence="6">
    <location>
        <begin position="113"/>
        <end position="131"/>
    </location>
</feature>
<evidence type="ECO:0008006" key="9">
    <source>
        <dbReference type="Google" id="ProtNLM"/>
    </source>
</evidence>
<protein>
    <recommendedName>
        <fullName evidence="9">Lysine transporter LysE</fullName>
    </recommendedName>
</protein>
<dbReference type="InterPro" id="IPR001123">
    <property type="entry name" value="LeuE-type"/>
</dbReference>
<evidence type="ECO:0000256" key="2">
    <source>
        <dbReference type="ARBA" id="ARBA00022475"/>
    </source>
</evidence>
<gene>
    <name evidence="7" type="ORF">C4532_01710</name>
</gene>
<dbReference type="GO" id="GO:0006865">
    <property type="term" value="P:amino acid transport"/>
    <property type="evidence" value="ECO:0007669"/>
    <property type="project" value="InterPro"/>
</dbReference>
<dbReference type="PANTHER" id="PTHR38825">
    <property type="entry name" value="LYSINE EXPORTER PROTEIN (LYSE/YGGA)"/>
    <property type="match status" value="1"/>
</dbReference>
<evidence type="ECO:0000256" key="1">
    <source>
        <dbReference type="ARBA" id="ARBA00004651"/>
    </source>
</evidence>
<evidence type="ECO:0000256" key="6">
    <source>
        <dbReference type="SAM" id="Phobius"/>
    </source>
</evidence>
<reference evidence="7 8" key="1">
    <citation type="journal article" date="2017" name="ISME J.">
        <title>Energy and carbon metabolisms in a deep terrestrial subsurface fluid microbial community.</title>
        <authorList>
            <person name="Momper L."/>
            <person name="Jungbluth S.P."/>
            <person name="Lee M.D."/>
            <person name="Amend J.P."/>
        </authorList>
    </citation>
    <scope>NUCLEOTIDE SEQUENCE [LARGE SCALE GENOMIC DNA]</scope>
    <source>
        <strain evidence="7">SURF_17</strain>
    </source>
</reference>
<accession>A0A419F8G9</accession>
<evidence type="ECO:0000256" key="3">
    <source>
        <dbReference type="ARBA" id="ARBA00022692"/>
    </source>
</evidence>
<dbReference type="GO" id="GO:0005886">
    <property type="term" value="C:plasma membrane"/>
    <property type="evidence" value="ECO:0007669"/>
    <property type="project" value="UniProtKB-SubCell"/>
</dbReference>
<dbReference type="Pfam" id="PF01810">
    <property type="entry name" value="LysE"/>
    <property type="match status" value="1"/>
</dbReference>
<evidence type="ECO:0000313" key="8">
    <source>
        <dbReference type="Proteomes" id="UP000285961"/>
    </source>
</evidence>
<evidence type="ECO:0000313" key="7">
    <source>
        <dbReference type="EMBL" id="RJP74726.1"/>
    </source>
</evidence>
<proteinExistence type="predicted"/>
<dbReference type="PANTHER" id="PTHR38825:SF1">
    <property type="entry name" value="TRANSPORTER, LYSE FAMILY"/>
    <property type="match status" value="1"/>
</dbReference>
<feature type="transmembrane region" description="Helical" evidence="6">
    <location>
        <begin position="186"/>
        <end position="207"/>
    </location>
</feature>
<dbReference type="EMBL" id="QZKI01000011">
    <property type="protein sequence ID" value="RJP74726.1"/>
    <property type="molecule type" value="Genomic_DNA"/>
</dbReference>
<dbReference type="Proteomes" id="UP000285961">
    <property type="component" value="Unassembled WGS sequence"/>
</dbReference>
<name>A0A419F8G9_9BACT</name>